<dbReference type="Pfam" id="PF04663">
    <property type="entry name" value="Phenol_monoox"/>
    <property type="match status" value="1"/>
</dbReference>
<accession>A0A840VBN8</accession>
<comment type="caution">
    <text evidence="1">The sequence shown here is derived from an EMBL/GenBank/DDBJ whole genome shotgun (WGS) entry which is preliminary data.</text>
</comment>
<name>A0A840VBN8_9PROT</name>
<evidence type="ECO:0000313" key="1">
    <source>
        <dbReference type="EMBL" id="MBB5373034.1"/>
    </source>
</evidence>
<dbReference type="EMBL" id="JACHFJ010000004">
    <property type="protein sequence ID" value="MBB5373034.1"/>
    <property type="molecule type" value="Genomic_DNA"/>
</dbReference>
<protein>
    <submittedName>
        <fullName evidence="1">Phenol hydroxylase P4 protein</fullName>
    </submittedName>
</protein>
<evidence type="ECO:0000313" key="2">
    <source>
        <dbReference type="Proteomes" id="UP000553706"/>
    </source>
</evidence>
<proteinExistence type="predicted"/>
<dbReference type="InterPro" id="IPR006756">
    <property type="entry name" value="Phenol_hydroxylase"/>
</dbReference>
<dbReference type="Gene3D" id="3.10.20.560">
    <property type="entry name" value="Phenol hydroxylase"/>
    <property type="match status" value="1"/>
</dbReference>
<dbReference type="Proteomes" id="UP000553706">
    <property type="component" value="Unassembled WGS sequence"/>
</dbReference>
<dbReference type="RefSeq" id="WP_183266055.1">
    <property type="nucleotide sequence ID" value="NZ_JACHFJ010000004.1"/>
</dbReference>
<reference evidence="1 2" key="1">
    <citation type="submission" date="2020-08" db="EMBL/GenBank/DDBJ databases">
        <title>Genomic Encyclopedia of Type Strains, Phase IV (KMG-IV): sequencing the most valuable type-strain genomes for metagenomic binning, comparative biology and taxonomic classification.</title>
        <authorList>
            <person name="Goeker M."/>
        </authorList>
    </citation>
    <scope>NUCLEOTIDE SEQUENCE [LARGE SCALE GENOMIC DNA]</scope>
    <source>
        <strain evidence="1 2">DSM 27026</strain>
    </source>
</reference>
<sequence length="121" mass="13530">MSVIAITPDYEKHIQYRDEQELYHGSLLVYVHWEEHISFVSAFGVPLPPDTPFGAICEIAKGIYGDHPDAADVDWAKAEWMIDDKKATPDFGKSIGENGVGHKSLIRFWTPGLHGYKGTSN</sequence>
<organism evidence="1 2">
    <name type="scientific">Acidocella aromatica</name>
    <dbReference type="NCBI Taxonomy" id="1303579"/>
    <lineage>
        <taxon>Bacteria</taxon>
        <taxon>Pseudomonadati</taxon>
        <taxon>Pseudomonadota</taxon>
        <taxon>Alphaproteobacteria</taxon>
        <taxon>Acetobacterales</taxon>
        <taxon>Acidocellaceae</taxon>
        <taxon>Acidocella</taxon>
    </lineage>
</organism>
<dbReference type="GO" id="GO:0018662">
    <property type="term" value="F:phenol 2-monooxygenase activity"/>
    <property type="evidence" value="ECO:0007669"/>
    <property type="project" value="InterPro"/>
</dbReference>
<keyword evidence="2" id="KW-1185">Reference proteome</keyword>
<dbReference type="AlphaFoldDB" id="A0A840VBN8"/>
<dbReference type="InterPro" id="IPR043010">
    <property type="entry name" value="Phenol_hydroxylase_sf"/>
</dbReference>
<gene>
    <name evidence="1" type="ORF">HNP71_001292</name>
</gene>